<organism evidence="5 6">
    <name type="scientific">Bos indicus</name>
    <name type="common">Zebu</name>
    <dbReference type="NCBI Taxonomy" id="9915"/>
    <lineage>
        <taxon>Eukaryota</taxon>
        <taxon>Metazoa</taxon>
        <taxon>Chordata</taxon>
        <taxon>Craniata</taxon>
        <taxon>Vertebrata</taxon>
        <taxon>Euteleostomi</taxon>
        <taxon>Mammalia</taxon>
        <taxon>Eutheria</taxon>
        <taxon>Laurasiatheria</taxon>
        <taxon>Artiodactyla</taxon>
        <taxon>Ruminantia</taxon>
        <taxon>Pecora</taxon>
        <taxon>Bovidae</taxon>
        <taxon>Bovinae</taxon>
        <taxon>Bos</taxon>
    </lineage>
</organism>
<protein>
    <submittedName>
        <fullName evidence="6">Liprin-alpha-1-like isoform X1</fullName>
    </submittedName>
</protein>
<feature type="region of interest" description="Disordered" evidence="3">
    <location>
        <begin position="456"/>
        <end position="478"/>
    </location>
</feature>
<feature type="compositionally biased region" description="Basic and acidic residues" evidence="3">
    <location>
        <begin position="456"/>
        <end position="473"/>
    </location>
</feature>
<reference evidence="6" key="1">
    <citation type="submission" date="2025-08" db="UniProtKB">
        <authorList>
            <consortium name="RefSeq"/>
        </authorList>
    </citation>
    <scope>IDENTIFICATION</scope>
    <source>
        <tissue evidence="6">Blood</tissue>
    </source>
</reference>
<dbReference type="PANTHER" id="PTHR12587:SF15">
    <property type="entry name" value="LIPRIN-ALPHA-1"/>
    <property type="match status" value="1"/>
</dbReference>
<accession>A0ABM4S1F0</accession>
<dbReference type="Proteomes" id="UP001652663">
    <property type="component" value="Unplaced"/>
</dbReference>
<feature type="domain" description="Liprin-alpha CC2" evidence="4">
    <location>
        <begin position="572"/>
        <end position="633"/>
    </location>
</feature>
<proteinExistence type="predicted"/>
<evidence type="ECO:0000256" key="1">
    <source>
        <dbReference type="ARBA" id="ARBA00022737"/>
    </source>
</evidence>
<evidence type="ECO:0000256" key="3">
    <source>
        <dbReference type="SAM" id="MobiDB-lite"/>
    </source>
</evidence>
<evidence type="ECO:0000313" key="5">
    <source>
        <dbReference type="Proteomes" id="UP001652663"/>
    </source>
</evidence>
<feature type="region of interest" description="Disordered" evidence="3">
    <location>
        <begin position="492"/>
        <end position="512"/>
    </location>
</feature>
<feature type="coiled-coil region" evidence="2">
    <location>
        <begin position="574"/>
        <end position="696"/>
    </location>
</feature>
<feature type="compositionally biased region" description="Basic and acidic residues" evidence="3">
    <location>
        <begin position="853"/>
        <end position="872"/>
    </location>
</feature>
<gene>
    <name evidence="6" type="primary">LOC109578038</name>
</gene>
<dbReference type="InterPro" id="IPR029515">
    <property type="entry name" value="Liprin"/>
</dbReference>
<dbReference type="InterPro" id="IPR057892">
    <property type="entry name" value="LIP-1_CC2"/>
</dbReference>
<name>A0ABM4S1F0_BOSIN</name>
<feature type="coiled-coil region" evidence="2">
    <location>
        <begin position="176"/>
        <end position="262"/>
    </location>
</feature>
<dbReference type="RefSeq" id="XP_070641621.1">
    <property type="nucleotide sequence ID" value="XM_070785520.1"/>
</dbReference>
<keyword evidence="5" id="KW-1185">Reference proteome</keyword>
<dbReference type="GeneID" id="109578038"/>
<feature type="region of interest" description="Disordered" evidence="3">
    <location>
        <begin position="998"/>
        <end position="1087"/>
    </location>
</feature>
<keyword evidence="1" id="KW-0677">Repeat</keyword>
<sequence>MGRRRARLWALFQRCNPKAKAKTRKDLASAHVLEAERPEEFPTPEGYTYREQLCKAKEEIAQLKAERNNTRLLLEHLECLVSRHIPPVGMTTGKRQAQSPAGMRSEVEVLRALKWLFEHHKALDEKQMILSEENNQEKILTDRVLDVHHEQENMPSANGKRPSDGSLSHKEDMVKKMELQEIIERQLREQSQMEERLAALSAHVKHLEEDLDTARKDLLKSKNMNRKLEQDIRETEDKNRQLQERLELVEKLQQRLRRAETLPEVEAEQAQRVASLSKDQLILNLETLRAEVDQTRPRGAPFHHSRPHLGSAPDLRFPVADRPADSLGNGAVLRCPQKGRLAALHDEPSEARTPPPPSHPWWAPCEAPAPSHCGPEVQTRKEQDCERTQQASMLADVAQAFESDESVSDDEGDRVTLFSSATQLSPSRQANAKTLTVMMQEQLDIINEEIRLIEEEKENTEQRAEETESREGRGSLGSLRRFKSVSSLNLLSTSSHADSCPPLPKPRRRQHSLAQEGDQLGIMTLMILSEENNQEKILTDRVLDVHHEQENMPSANGKRPSDGSLSHKEDMVKKMELQEIIERQLREQSQMEERLAALSAHVKHLEEDLDTARKDLLKSKDMNRKLERDIRETEDKNRQLQERLELVEKLQQRLRRAETLPEVEAEQAQRVASLSKDQLILNLETLRAEVDQTRLRGAPFHHSRPHLGSAPDLRFPVADRPADSLGNGAALRCPQKGRLAALHDEPSEARTPPPPSHPWWAPCEAPAPSHCGPEVQTPKEQDWERTQKASMLADVAQAFESDEGVSDDEGDRVTLFSSATQLSPGRQADAKTLTVMMQEQLDAINEEIRLIEEEKENTEQRAEETESREDRGSLGSLRRFKSVSSLNLLPTSSHAGSCPPLPKPRTRRHSLAQEGDQLGIMTLGDTRSSLSEDLGVPYGNHCERMTLELRLPAIREEVGDDKTAIKCETSTLAWPRSLRMGRLRTGALRTATHEDLRDAHNSTGSQDSPGNNPSSSTSSQGSLHKAPKKKGIKSSISRLFRKKEKGRPEHPSKEALGPGPADSKPGNPESRSGPDETARGSLPPQVGCSPGQLPSALSSVTRACLVCGQYDWVLLMVAPQGACSFVASEREETSIVP</sequence>
<dbReference type="PANTHER" id="PTHR12587">
    <property type="entry name" value="LAR INTERACTING PROTEIN LIP -RELATED PROTEIN"/>
    <property type="match status" value="1"/>
</dbReference>
<feature type="compositionally biased region" description="Low complexity" evidence="3">
    <location>
        <begin position="1008"/>
        <end position="1022"/>
    </location>
</feature>
<dbReference type="Pfam" id="PF25526">
    <property type="entry name" value="LIP-1"/>
    <property type="match status" value="2"/>
</dbReference>
<evidence type="ECO:0000259" key="4">
    <source>
        <dbReference type="Pfam" id="PF25526"/>
    </source>
</evidence>
<keyword evidence="2" id="KW-0175">Coiled coil</keyword>
<evidence type="ECO:0000256" key="2">
    <source>
        <dbReference type="SAM" id="Coils"/>
    </source>
</evidence>
<feature type="domain" description="Liprin-alpha CC2" evidence="4">
    <location>
        <begin position="233"/>
        <end position="279"/>
    </location>
</feature>
<evidence type="ECO:0000313" key="6">
    <source>
        <dbReference type="RefSeq" id="XP_070641621.1"/>
    </source>
</evidence>
<feature type="region of interest" description="Disordered" evidence="3">
    <location>
        <begin position="853"/>
        <end position="876"/>
    </location>
</feature>